<evidence type="ECO:0000313" key="1">
    <source>
        <dbReference type="EMBL" id="CDC47732.1"/>
    </source>
</evidence>
<dbReference type="PROSITE" id="PS51257">
    <property type="entry name" value="PROKAR_LIPOPROTEIN"/>
    <property type="match status" value="1"/>
</dbReference>
<organism evidence="1 2">
    <name type="scientific">[Eubacterium] siraeum CAG:80</name>
    <dbReference type="NCBI Taxonomy" id="1263080"/>
    <lineage>
        <taxon>Bacteria</taxon>
        <taxon>Bacillati</taxon>
        <taxon>Bacillota</taxon>
        <taxon>Clostridia</taxon>
        <taxon>Eubacteriales</taxon>
        <taxon>Oscillospiraceae</taxon>
        <taxon>Oscillospiraceae incertae sedis</taxon>
    </lineage>
</organism>
<dbReference type="EMBL" id="CBFJ010000150">
    <property type="protein sequence ID" value="CDC47732.1"/>
    <property type="molecule type" value="Genomic_DNA"/>
</dbReference>
<accession>R6SMA5</accession>
<reference evidence="1" key="1">
    <citation type="submission" date="2012-11" db="EMBL/GenBank/DDBJ databases">
        <title>Dependencies among metagenomic species, viruses, plasmids and units of genetic variation.</title>
        <authorList>
            <person name="Nielsen H.B."/>
            <person name="Almeida M."/>
            <person name="Juncker A.S."/>
            <person name="Rasmussen S."/>
            <person name="Li J."/>
            <person name="Sunagawa S."/>
            <person name="Plichta D."/>
            <person name="Gautier L."/>
            <person name="Le Chatelier E."/>
            <person name="Peletier E."/>
            <person name="Bonde I."/>
            <person name="Nielsen T."/>
            <person name="Manichanh C."/>
            <person name="Arumugam M."/>
            <person name="Batto J."/>
            <person name="Santos M.B.Q.D."/>
            <person name="Blom N."/>
            <person name="Borruel N."/>
            <person name="Burgdorf K.S."/>
            <person name="Boumezbeur F."/>
            <person name="Casellas F."/>
            <person name="Dore J."/>
            <person name="Guarner F."/>
            <person name="Hansen T."/>
            <person name="Hildebrand F."/>
            <person name="Kaas R.S."/>
            <person name="Kennedy S."/>
            <person name="Kristiansen K."/>
            <person name="Kultima J.R."/>
            <person name="Leonard P."/>
            <person name="Levenez F."/>
            <person name="Lund O."/>
            <person name="Moumen B."/>
            <person name="Le Paslier D."/>
            <person name="Pons N."/>
            <person name="Pedersen O."/>
            <person name="Prifti E."/>
            <person name="Qin J."/>
            <person name="Raes J."/>
            <person name="Tap J."/>
            <person name="Tims S."/>
            <person name="Ussery D.W."/>
            <person name="Yamada T."/>
            <person name="MetaHit consortium"/>
            <person name="Renault P."/>
            <person name="Sicheritz-Ponten T."/>
            <person name="Bork P."/>
            <person name="Wang J."/>
            <person name="Brunak S."/>
            <person name="Ehrlich S.D."/>
        </authorList>
    </citation>
    <scope>NUCLEOTIDE SEQUENCE [LARGE SCALE GENOMIC DNA]</scope>
</reference>
<sequence>MKKICVFTITTAMAIIAVFTSCVKENQSVSEAPVSSASGETEILTLGDLGYTPDANAEDNSLYKTVLLSSEKCGDYEFVLTADALNNSKDAYTAKMKLSVRKNAETLSDDFIPAHSDGSQYGTKLYKNDDPNSILKTYMMIYDGKEYPLAIVTYKCSEDYVPKAETLSRFFTVSDDRGMSFTDGGIINYPNLSDKCKVEGNKLIDGDKTIEFDFKDITATVR</sequence>
<dbReference type="Proteomes" id="UP000018142">
    <property type="component" value="Unassembled WGS sequence"/>
</dbReference>
<evidence type="ECO:0008006" key="3">
    <source>
        <dbReference type="Google" id="ProtNLM"/>
    </source>
</evidence>
<name>R6SMA5_9FIRM</name>
<proteinExistence type="predicted"/>
<evidence type="ECO:0000313" key="2">
    <source>
        <dbReference type="Proteomes" id="UP000018142"/>
    </source>
</evidence>
<dbReference type="AlphaFoldDB" id="R6SMA5"/>
<gene>
    <name evidence="1" type="ORF">BN788_00164</name>
</gene>
<protein>
    <recommendedName>
        <fullName evidence="3">Lipoprotein</fullName>
    </recommendedName>
</protein>
<comment type="caution">
    <text evidence="1">The sequence shown here is derived from an EMBL/GenBank/DDBJ whole genome shotgun (WGS) entry which is preliminary data.</text>
</comment>